<evidence type="ECO:0000313" key="9">
    <source>
        <dbReference type="EMBL" id="RMY70504.1"/>
    </source>
</evidence>
<evidence type="ECO:0000313" key="10">
    <source>
        <dbReference type="Proteomes" id="UP000281468"/>
    </source>
</evidence>
<dbReference type="SMART" id="SM00320">
    <property type="entry name" value="WD40"/>
    <property type="match status" value="6"/>
</dbReference>
<keyword evidence="3" id="KW-0677">Repeat</keyword>
<dbReference type="EMBL" id="QWIQ01001078">
    <property type="protein sequence ID" value="RMY70504.1"/>
    <property type="molecule type" value="Genomic_DNA"/>
</dbReference>
<evidence type="ECO:0000256" key="6">
    <source>
        <dbReference type="ARBA" id="ARBA00040390"/>
    </source>
</evidence>
<evidence type="ECO:0000256" key="2">
    <source>
        <dbReference type="ARBA" id="ARBA00022664"/>
    </source>
</evidence>
<feature type="repeat" description="WD" evidence="7">
    <location>
        <begin position="348"/>
        <end position="380"/>
    </location>
</feature>
<dbReference type="GO" id="GO:0003723">
    <property type="term" value="F:RNA binding"/>
    <property type="evidence" value="ECO:0007669"/>
    <property type="project" value="TreeGrafter"/>
</dbReference>
<dbReference type="PROSITE" id="PS50294">
    <property type="entry name" value="WD_REPEATS_REGION"/>
    <property type="match status" value="2"/>
</dbReference>
<comment type="similarity">
    <text evidence="5">Belongs to the WD repeat STRAP family.</text>
</comment>
<dbReference type="AlphaFoldDB" id="A0A3M7E375"/>
<dbReference type="InterPro" id="IPR001680">
    <property type="entry name" value="WD40_rpt"/>
</dbReference>
<dbReference type="InterPro" id="IPR036322">
    <property type="entry name" value="WD40_repeat_dom_sf"/>
</dbReference>
<dbReference type="PANTHER" id="PTHR19877:SF13">
    <property type="entry name" value="SERINE-THREONINE KINASE RECEPTOR-ASSOCIATED PROTEIN"/>
    <property type="match status" value="1"/>
</dbReference>
<sequence>MSTSTVCLASASCDLNRSRGNPSHSSVPTSIHYLAVLAIHFPTTKTVPLTCHGHSRPITHVSFSSLPASTANSAAPSSQYYMISACKDNNPMLRDGLTGDWIGTFIGHKGAVWSSKLSEDASLAATGSADFSAKVWDTFTGECITTLAHEHIVRSVAFPPVSGRVGVLATAGMEKKLRVFDLSRATGGDPTANGSPYTNGAGNGSTSTTNGSTSTPSYEIAPGEHQGAIKSLIWSHQDPNLLSTAADDKQLRWFDLRVPTPIATYTLPALPATTSTNDPTGTLSVAAGKNLYFFHPTQPGLLTKHIATQRDVASVALDAAETRFVTGCPSDTWVHVWDYATGEVVETGRGHHGPVWTTAWSPDGRIYATGSEDGTVKLWKAGEGGYGLWR</sequence>
<evidence type="ECO:0000256" key="8">
    <source>
        <dbReference type="SAM" id="MobiDB-lite"/>
    </source>
</evidence>
<proteinExistence type="inferred from homology"/>
<dbReference type="GO" id="GO:0000387">
    <property type="term" value="P:spliceosomal snRNP assembly"/>
    <property type="evidence" value="ECO:0007669"/>
    <property type="project" value="TreeGrafter"/>
</dbReference>
<feature type="region of interest" description="Disordered" evidence="8">
    <location>
        <begin position="184"/>
        <end position="221"/>
    </location>
</feature>
<evidence type="ECO:0000256" key="3">
    <source>
        <dbReference type="ARBA" id="ARBA00022737"/>
    </source>
</evidence>
<dbReference type="SUPFAM" id="SSF50978">
    <property type="entry name" value="WD40 repeat-like"/>
    <property type="match status" value="1"/>
</dbReference>
<keyword evidence="4" id="KW-0508">mRNA splicing</keyword>
<evidence type="ECO:0000256" key="4">
    <source>
        <dbReference type="ARBA" id="ARBA00023187"/>
    </source>
</evidence>
<organism evidence="9 10">
    <name type="scientific">Hortaea werneckii</name>
    <name type="common">Black yeast</name>
    <name type="synonym">Cladosporium werneckii</name>
    <dbReference type="NCBI Taxonomy" id="91943"/>
    <lineage>
        <taxon>Eukaryota</taxon>
        <taxon>Fungi</taxon>
        <taxon>Dikarya</taxon>
        <taxon>Ascomycota</taxon>
        <taxon>Pezizomycotina</taxon>
        <taxon>Dothideomycetes</taxon>
        <taxon>Dothideomycetidae</taxon>
        <taxon>Mycosphaerellales</taxon>
        <taxon>Teratosphaeriaceae</taxon>
        <taxon>Hortaea</taxon>
    </lineage>
</organism>
<evidence type="ECO:0000256" key="5">
    <source>
        <dbReference type="ARBA" id="ARBA00038394"/>
    </source>
</evidence>
<gene>
    <name evidence="9" type="ORF">D0862_14739</name>
</gene>
<name>A0A3M7E375_HORWE</name>
<reference evidence="9 10" key="1">
    <citation type="journal article" date="2018" name="BMC Genomics">
        <title>Genomic evidence for intraspecific hybridization in a clonal and extremely halotolerant yeast.</title>
        <authorList>
            <person name="Gostincar C."/>
            <person name="Stajich J.E."/>
            <person name="Zupancic J."/>
            <person name="Zalar P."/>
            <person name="Gunde-Cimerman N."/>
        </authorList>
    </citation>
    <scope>NUCLEOTIDE SEQUENCE [LARGE SCALE GENOMIC DNA]</scope>
    <source>
        <strain evidence="9 10">EXF-171</strain>
    </source>
</reference>
<keyword evidence="1 7" id="KW-0853">WD repeat</keyword>
<protein>
    <recommendedName>
        <fullName evidence="6">Serine-threonine kinase receptor-associated protein</fullName>
    </recommendedName>
</protein>
<dbReference type="Gene3D" id="2.130.10.10">
    <property type="entry name" value="YVTN repeat-like/Quinoprotein amine dehydrogenase"/>
    <property type="match status" value="2"/>
</dbReference>
<comment type="caution">
    <text evidence="9">The sequence shown here is derived from an EMBL/GenBank/DDBJ whole genome shotgun (WGS) entry which is preliminary data.</text>
</comment>
<dbReference type="Pfam" id="PF00400">
    <property type="entry name" value="WD40"/>
    <property type="match status" value="3"/>
</dbReference>
<dbReference type="InterPro" id="IPR015943">
    <property type="entry name" value="WD40/YVTN_repeat-like_dom_sf"/>
</dbReference>
<feature type="repeat" description="WD" evidence="7">
    <location>
        <begin position="105"/>
        <end position="146"/>
    </location>
</feature>
<keyword evidence="2" id="KW-0507">mRNA processing</keyword>
<dbReference type="PROSITE" id="PS50082">
    <property type="entry name" value="WD_REPEATS_2"/>
    <property type="match status" value="2"/>
</dbReference>
<dbReference type="GO" id="GO:0032797">
    <property type="term" value="C:SMN complex"/>
    <property type="evidence" value="ECO:0007669"/>
    <property type="project" value="TreeGrafter"/>
</dbReference>
<dbReference type="Proteomes" id="UP000281468">
    <property type="component" value="Unassembled WGS sequence"/>
</dbReference>
<evidence type="ECO:0000256" key="1">
    <source>
        <dbReference type="ARBA" id="ARBA00022574"/>
    </source>
</evidence>
<accession>A0A3M7E375</accession>
<feature type="compositionally biased region" description="Low complexity" evidence="8">
    <location>
        <begin position="198"/>
        <end position="215"/>
    </location>
</feature>
<dbReference type="PANTHER" id="PTHR19877">
    <property type="entry name" value="EUKARYOTIC TRANSLATION INITIATION FACTOR 3 SUBUNIT I"/>
    <property type="match status" value="1"/>
</dbReference>
<evidence type="ECO:0000256" key="7">
    <source>
        <dbReference type="PROSITE-ProRule" id="PRU00221"/>
    </source>
</evidence>